<dbReference type="InterPro" id="IPR000297">
    <property type="entry name" value="PPIase_PpiC"/>
</dbReference>
<sequence length="289" mass="32549">MKKLISLGLVAGALMAFPGMGGKGMMGAGLAGAPIKGLKDSTVLATVNNKKITVKDVNIYLQGITGDKRIRLQDLPAQHVKQFVDQYIETIELYPKAKEIEKTPQFKALEKKMAVEAWLKNKLDSIKVTEAEAKKFYEKNKDIYFKTTPKVKARHILVKDEKTAEKLINELKGLKGKALEEKFAELAKKYSTGPTKVNGGELGWFDPKQMVAPFAEAVKNMKPGQITTKPVKTRFGWHVILVEDKNENAYIPFDKVKPQIIGYLKRVKLQKELQKLKSQYKVKYSIPQK</sequence>
<dbReference type="PROSITE" id="PS50198">
    <property type="entry name" value="PPIC_PPIASE_2"/>
    <property type="match status" value="1"/>
</dbReference>
<evidence type="ECO:0000256" key="1">
    <source>
        <dbReference type="PROSITE-ProRule" id="PRU00278"/>
    </source>
</evidence>
<accession>A0A292YAL8</accession>
<dbReference type="Gene3D" id="3.10.50.40">
    <property type="match status" value="1"/>
</dbReference>
<dbReference type="GO" id="GO:0003755">
    <property type="term" value="F:peptidyl-prolyl cis-trans isomerase activity"/>
    <property type="evidence" value="ECO:0007669"/>
    <property type="project" value="UniProtKB-KW"/>
</dbReference>
<dbReference type="Pfam" id="PF00639">
    <property type="entry name" value="Rotamase"/>
    <property type="match status" value="1"/>
</dbReference>
<evidence type="ECO:0000259" key="2">
    <source>
        <dbReference type="PROSITE" id="PS50198"/>
    </source>
</evidence>
<dbReference type="PANTHER" id="PTHR47245:SF2">
    <property type="entry name" value="PEPTIDYL-PROLYL CIS-TRANS ISOMERASE HP_0175-RELATED"/>
    <property type="match status" value="1"/>
</dbReference>
<dbReference type="InterPro" id="IPR023058">
    <property type="entry name" value="PPIase_PpiC_CS"/>
</dbReference>
<dbReference type="EMBL" id="BDME01000002">
    <property type="protein sequence ID" value="GAX87972.1"/>
    <property type="molecule type" value="Genomic_DNA"/>
</dbReference>
<dbReference type="SUPFAM" id="SSF54534">
    <property type="entry name" value="FKBP-like"/>
    <property type="match status" value="1"/>
</dbReference>
<evidence type="ECO:0000313" key="4">
    <source>
        <dbReference type="Proteomes" id="UP000217944"/>
    </source>
</evidence>
<dbReference type="AlphaFoldDB" id="A0A292YAL8"/>
<gene>
    <name evidence="3" type="ORF">LNAT_P1269</name>
</gene>
<keyword evidence="4" id="KW-1185">Reference proteome</keyword>
<reference evidence="3 4" key="1">
    <citation type="journal article" date="2017" name="Syst. Appl. Microbiol.">
        <title>Lebetimonas natsushimae sp. nov., a novel strictly anaerobic, moderately thermophilic chemoautotroph isolated from a deep-sea hydrothermal vent polychaete nest in the Mid-Okinawa Trough.</title>
        <authorList>
            <person name="Nagata R."/>
            <person name="Takaki Y."/>
            <person name="Tame A."/>
            <person name="Nunoura T."/>
            <person name="Muto H."/>
            <person name="Mino S."/>
            <person name="Sawayama S."/>
            <person name="Takai K."/>
            <person name="Nakagawa S."/>
        </authorList>
    </citation>
    <scope>NUCLEOTIDE SEQUENCE [LARGE SCALE GENOMIC DNA]</scope>
    <source>
        <strain evidence="3 4">HS1857</strain>
    </source>
</reference>
<evidence type="ECO:0000313" key="3">
    <source>
        <dbReference type="EMBL" id="GAX87972.1"/>
    </source>
</evidence>
<dbReference type="RefSeq" id="WP_096259560.1">
    <property type="nucleotide sequence ID" value="NZ_BDME01000002.1"/>
</dbReference>
<dbReference type="InterPro" id="IPR027304">
    <property type="entry name" value="Trigger_fact/SurA_dom_sf"/>
</dbReference>
<protein>
    <recommendedName>
        <fullName evidence="2">PpiC domain-containing protein</fullName>
    </recommendedName>
</protein>
<keyword evidence="1" id="KW-0413">Isomerase</keyword>
<comment type="caution">
    <text evidence="3">The sequence shown here is derived from an EMBL/GenBank/DDBJ whole genome shotgun (WGS) entry which is preliminary data.</text>
</comment>
<name>A0A292YAL8_9BACT</name>
<dbReference type="SUPFAM" id="SSF109998">
    <property type="entry name" value="Triger factor/SurA peptide-binding domain-like"/>
    <property type="match status" value="1"/>
</dbReference>
<dbReference type="Proteomes" id="UP000217944">
    <property type="component" value="Unassembled WGS sequence"/>
</dbReference>
<dbReference type="PROSITE" id="PS01096">
    <property type="entry name" value="PPIC_PPIASE_1"/>
    <property type="match status" value="1"/>
</dbReference>
<organism evidence="3 4">
    <name type="scientific">Lebetimonas natsushimae</name>
    <dbReference type="NCBI Taxonomy" id="1936991"/>
    <lineage>
        <taxon>Bacteria</taxon>
        <taxon>Pseudomonadati</taxon>
        <taxon>Campylobacterota</taxon>
        <taxon>Epsilonproteobacteria</taxon>
        <taxon>Nautiliales</taxon>
        <taxon>Nautiliaceae</taxon>
        <taxon>Lebetimonas</taxon>
    </lineage>
</organism>
<dbReference type="InterPro" id="IPR046357">
    <property type="entry name" value="PPIase_dom_sf"/>
</dbReference>
<dbReference type="OrthoDB" id="14196at2"/>
<keyword evidence="1" id="KW-0697">Rotamase</keyword>
<dbReference type="Gene3D" id="1.10.8.1040">
    <property type="match status" value="1"/>
</dbReference>
<proteinExistence type="predicted"/>
<dbReference type="PANTHER" id="PTHR47245">
    <property type="entry name" value="PEPTIDYLPROLYL ISOMERASE"/>
    <property type="match status" value="1"/>
</dbReference>
<dbReference type="InterPro" id="IPR050245">
    <property type="entry name" value="PrsA_foldase"/>
</dbReference>
<feature type="domain" description="PpiC" evidence="2">
    <location>
        <begin position="148"/>
        <end position="244"/>
    </location>
</feature>